<keyword evidence="2" id="KW-1185">Reference proteome</keyword>
<dbReference type="Proteomes" id="UP001215280">
    <property type="component" value="Unassembled WGS sequence"/>
</dbReference>
<evidence type="ECO:0000313" key="1">
    <source>
        <dbReference type="EMBL" id="KAJ7739663.1"/>
    </source>
</evidence>
<sequence>MAVTSYPALLVEVTRLLRPRGLFLSGEWARSLVFHPAFAPRTLAMHVPALTSFYARPTPHPPAHRAAPRAHGCLRRDRAACVPHAAWRRLGRAFRAVFLRYVASVRLMLAEGGALSAATCDDMYARVECELRTVAGLVAVFHTVHARKI</sequence>
<dbReference type="AlphaFoldDB" id="A0AAD7IBY7"/>
<dbReference type="EMBL" id="JARJLG010000131">
    <property type="protein sequence ID" value="KAJ7739663.1"/>
    <property type="molecule type" value="Genomic_DNA"/>
</dbReference>
<proteinExistence type="predicted"/>
<accession>A0AAD7IBY7</accession>
<protein>
    <submittedName>
        <fullName evidence="1">Uncharacterized protein</fullName>
    </submittedName>
</protein>
<name>A0AAD7IBY7_9AGAR</name>
<comment type="caution">
    <text evidence="1">The sequence shown here is derived from an EMBL/GenBank/DDBJ whole genome shotgun (WGS) entry which is preliminary data.</text>
</comment>
<evidence type="ECO:0000313" key="2">
    <source>
        <dbReference type="Proteomes" id="UP001215280"/>
    </source>
</evidence>
<gene>
    <name evidence="1" type="ORF">DFH07DRAFT_965651</name>
</gene>
<reference evidence="1" key="1">
    <citation type="submission" date="2023-03" db="EMBL/GenBank/DDBJ databases">
        <title>Massive genome expansion in bonnet fungi (Mycena s.s.) driven by repeated elements and novel gene families across ecological guilds.</title>
        <authorList>
            <consortium name="Lawrence Berkeley National Laboratory"/>
            <person name="Harder C.B."/>
            <person name="Miyauchi S."/>
            <person name="Viragh M."/>
            <person name="Kuo A."/>
            <person name="Thoen E."/>
            <person name="Andreopoulos B."/>
            <person name="Lu D."/>
            <person name="Skrede I."/>
            <person name="Drula E."/>
            <person name="Henrissat B."/>
            <person name="Morin E."/>
            <person name="Kohler A."/>
            <person name="Barry K."/>
            <person name="LaButti K."/>
            <person name="Morin E."/>
            <person name="Salamov A."/>
            <person name="Lipzen A."/>
            <person name="Mereny Z."/>
            <person name="Hegedus B."/>
            <person name="Baldrian P."/>
            <person name="Stursova M."/>
            <person name="Weitz H."/>
            <person name="Taylor A."/>
            <person name="Grigoriev I.V."/>
            <person name="Nagy L.G."/>
            <person name="Martin F."/>
            <person name="Kauserud H."/>
        </authorList>
    </citation>
    <scope>NUCLEOTIDE SEQUENCE</scope>
    <source>
        <strain evidence="1">CBHHK188m</strain>
    </source>
</reference>
<organism evidence="1 2">
    <name type="scientific">Mycena maculata</name>
    <dbReference type="NCBI Taxonomy" id="230809"/>
    <lineage>
        <taxon>Eukaryota</taxon>
        <taxon>Fungi</taxon>
        <taxon>Dikarya</taxon>
        <taxon>Basidiomycota</taxon>
        <taxon>Agaricomycotina</taxon>
        <taxon>Agaricomycetes</taxon>
        <taxon>Agaricomycetidae</taxon>
        <taxon>Agaricales</taxon>
        <taxon>Marasmiineae</taxon>
        <taxon>Mycenaceae</taxon>
        <taxon>Mycena</taxon>
    </lineage>
</organism>